<dbReference type="EMBL" id="JAZDUA010000139">
    <property type="protein sequence ID" value="KAK7866680.1"/>
    <property type="molecule type" value="Genomic_DNA"/>
</dbReference>
<proteinExistence type="predicted"/>
<dbReference type="Proteomes" id="UP001378592">
    <property type="component" value="Unassembled WGS sequence"/>
</dbReference>
<feature type="domain" description="PARP catalytic" evidence="2">
    <location>
        <begin position="17"/>
        <end position="212"/>
    </location>
</feature>
<dbReference type="Gene3D" id="3.90.228.10">
    <property type="match status" value="1"/>
</dbReference>
<keyword evidence="1" id="KW-0808">Transferase</keyword>
<evidence type="ECO:0000259" key="2">
    <source>
        <dbReference type="PROSITE" id="PS51059"/>
    </source>
</evidence>
<dbReference type="GO" id="GO:0003950">
    <property type="term" value="F:NAD+ poly-ADP-ribosyltransferase activity"/>
    <property type="evidence" value="ECO:0007669"/>
    <property type="project" value="UniProtKB-UniRule"/>
</dbReference>
<reference evidence="3 4" key="1">
    <citation type="submission" date="2024-03" db="EMBL/GenBank/DDBJ databases">
        <title>The genome assembly and annotation of the cricket Gryllus longicercus Weissman &amp; Gray.</title>
        <authorList>
            <person name="Szrajer S."/>
            <person name="Gray D."/>
            <person name="Ylla G."/>
        </authorList>
    </citation>
    <scope>NUCLEOTIDE SEQUENCE [LARGE SCALE GENOMIC DNA]</scope>
    <source>
        <strain evidence="3">DAG 2021-001</strain>
        <tissue evidence="3">Whole body minus gut</tissue>
    </source>
</reference>
<evidence type="ECO:0000256" key="1">
    <source>
        <dbReference type="RuleBase" id="RU362114"/>
    </source>
</evidence>
<evidence type="ECO:0000313" key="3">
    <source>
        <dbReference type="EMBL" id="KAK7866680.1"/>
    </source>
</evidence>
<protein>
    <recommendedName>
        <fullName evidence="1">Poly [ADP-ribose] polymerase</fullName>
        <shortName evidence="1">PARP</shortName>
        <ecNumber evidence="1">2.4.2.-</ecNumber>
    </recommendedName>
</protein>
<dbReference type="InterPro" id="IPR051712">
    <property type="entry name" value="ARTD-AVP"/>
</dbReference>
<dbReference type="SUPFAM" id="SSF56399">
    <property type="entry name" value="ADP-ribosylation"/>
    <property type="match status" value="1"/>
</dbReference>
<organism evidence="3 4">
    <name type="scientific">Gryllus longicercus</name>
    <dbReference type="NCBI Taxonomy" id="2509291"/>
    <lineage>
        <taxon>Eukaryota</taxon>
        <taxon>Metazoa</taxon>
        <taxon>Ecdysozoa</taxon>
        <taxon>Arthropoda</taxon>
        <taxon>Hexapoda</taxon>
        <taxon>Insecta</taxon>
        <taxon>Pterygota</taxon>
        <taxon>Neoptera</taxon>
        <taxon>Polyneoptera</taxon>
        <taxon>Orthoptera</taxon>
        <taxon>Ensifera</taxon>
        <taxon>Gryllidea</taxon>
        <taxon>Grylloidea</taxon>
        <taxon>Gryllidae</taxon>
        <taxon>Gryllinae</taxon>
        <taxon>Gryllus</taxon>
    </lineage>
</organism>
<gene>
    <name evidence="3" type="ORF">R5R35_003224</name>
</gene>
<dbReference type="GO" id="GO:0005634">
    <property type="term" value="C:nucleus"/>
    <property type="evidence" value="ECO:0007669"/>
    <property type="project" value="TreeGrafter"/>
</dbReference>
<dbReference type="AlphaFoldDB" id="A0AAN9VKN7"/>
<keyword evidence="1" id="KW-0328">Glycosyltransferase</keyword>
<dbReference type="PANTHER" id="PTHR45740">
    <property type="entry name" value="POLY [ADP-RIBOSE] POLYMERASE"/>
    <property type="match status" value="1"/>
</dbReference>
<accession>A0AAN9VKN7</accession>
<dbReference type="InterPro" id="IPR012317">
    <property type="entry name" value="Poly(ADP-ribose)pol_cat_dom"/>
</dbReference>
<keyword evidence="4" id="KW-1185">Reference proteome</keyword>
<dbReference type="PROSITE" id="PS51059">
    <property type="entry name" value="PARP_CATALYTIC"/>
    <property type="match status" value="1"/>
</dbReference>
<evidence type="ECO:0000313" key="4">
    <source>
        <dbReference type="Proteomes" id="UP001378592"/>
    </source>
</evidence>
<sequence>MAMAVALNNPDLVNICTPSTWQGMSSEMLLYDLPQESEEFNSVRRQIHSTLTVHVKSVIRVQNPYLWGSYQLKKMEYKAKNISVREIQMFHCTAESNIDSIATNNLDWRRSTRSKFGQGVSFSPSAEYANKYANFNIGTDRALILTSVLVGRETQGYESMKFPPKLYDTSFGNRNRNGTLVYVKYCDHEFYPKYVAYYTCVNVHRPKFRRFSFGFDNSDYSDDSDGFYDSDF</sequence>
<dbReference type="GO" id="GO:1990404">
    <property type="term" value="F:NAD+-protein mono-ADP-ribosyltransferase activity"/>
    <property type="evidence" value="ECO:0007669"/>
    <property type="project" value="TreeGrafter"/>
</dbReference>
<dbReference type="Pfam" id="PF00644">
    <property type="entry name" value="PARP"/>
    <property type="match status" value="1"/>
</dbReference>
<dbReference type="EC" id="2.4.2.-" evidence="1"/>
<comment type="caution">
    <text evidence="3">The sequence shown here is derived from an EMBL/GenBank/DDBJ whole genome shotgun (WGS) entry which is preliminary data.</text>
</comment>
<keyword evidence="1" id="KW-0520">NAD</keyword>
<name>A0AAN9VKN7_9ORTH</name>
<dbReference type="PANTHER" id="PTHR45740:SF2">
    <property type="entry name" value="POLY [ADP-RIBOSE] POLYMERASE"/>
    <property type="match status" value="1"/>
</dbReference>